<dbReference type="GO" id="GO:0047372">
    <property type="term" value="F:monoacylglycerol lipase activity"/>
    <property type="evidence" value="ECO:0007669"/>
    <property type="project" value="TreeGrafter"/>
</dbReference>
<feature type="domain" description="AB hydrolase-1" evidence="1">
    <location>
        <begin position="173"/>
        <end position="234"/>
    </location>
</feature>
<dbReference type="SUPFAM" id="SSF53474">
    <property type="entry name" value="alpha/beta-Hydrolases"/>
    <property type="match status" value="1"/>
</dbReference>
<feature type="domain" description="AB hydrolase-1" evidence="1">
    <location>
        <begin position="20"/>
        <end position="114"/>
    </location>
</feature>
<reference evidence="2 3" key="1">
    <citation type="submission" date="2018-03" db="EMBL/GenBank/DDBJ databases">
        <title>Genomic Encyclopedia of Type Strains, Phase III (KMG-III): the genomes of soil and plant-associated and newly described type strains.</title>
        <authorList>
            <person name="Whitman W."/>
        </authorList>
    </citation>
    <scope>NUCLEOTIDE SEQUENCE [LARGE SCALE GENOMIC DNA]</scope>
    <source>
        <strain evidence="2 3">CGMCC 1.9313</strain>
    </source>
</reference>
<dbReference type="EMBL" id="PVTH01000006">
    <property type="protein sequence ID" value="PRY52466.1"/>
    <property type="molecule type" value="Genomic_DNA"/>
</dbReference>
<dbReference type="InterPro" id="IPR000073">
    <property type="entry name" value="AB_hydrolase_1"/>
</dbReference>
<dbReference type="Proteomes" id="UP000238034">
    <property type="component" value="Unassembled WGS sequence"/>
</dbReference>
<name>A0A2T0U3H7_9SPHI</name>
<dbReference type="RefSeq" id="WP_106293612.1">
    <property type="nucleotide sequence ID" value="NZ_PVTH01000006.1"/>
</dbReference>
<dbReference type="GO" id="GO:0046464">
    <property type="term" value="P:acylglycerol catabolic process"/>
    <property type="evidence" value="ECO:0007669"/>
    <property type="project" value="TreeGrafter"/>
</dbReference>
<dbReference type="Gene3D" id="3.40.50.1820">
    <property type="entry name" value="alpha/beta hydrolase"/>
    <property type="match status" value="1"/>
</dbReference>
<evidence type="ECO:0000259" key="1">
    <source>
        <dbReference type="Pfam" id="PF00561"/>
    </source>
</evidence>
<evidence type="ECO:0000313" key="3">
    <source>
        <dbReference type="Proteomes" id="UP000238034"/>
    </source>
</evidence>
<organism evidence="2 3">
    <name type="scientific">Arcticibacter pallidicorallinus</name>
    <dbReference type="NCBI Taxonomy" id="1259464"/>
    <lineage>
        <taxon>Bacteria</taxon>
        <taxon>Pseudomonadati</taxon>
        <taxon>Bacteroidota</taxon>
        <taxon>Sphingobacteriia</taxon>
        <taxon>Sphingobacteriales</taxon>
        <taxon>Sphingobacteriaceae</taxon>
        <taxon>Arcticibacter</taxon>
    </lineage>
</organism>
<accession>A0A2T0U3H7</accession>
<evidence type="ECO:0000313" key="2">
    <source>
        <dbReference type="EMBL" id="PRY52466.1"/>
    </source>
</evidence>
<comment type="caution">
    <text evidence="2">The sequence shown here is derived from an EMBL/GenBank/DDBJ whole genome shotgun (WGS) entry which is preliminary data.</text>
</comment>
<dbReference type="GO" id="GO:0016020">
    <property type="term" value="C:membrane"/>
    <property type="evidence" value="ECO:0007669"/>
    <property type="project" value="TreeGrafter"/>
</dbReference>
<dbReference type="InterPro" id="IPR050266">
    <property type="entry name" value="AB_hydrolase_sf"/>
</dbReference>
<dbReference type="OrthoDB" id="9801162at2"/>
<dbReference type="PRINTS" id="PR00111">
    <property type="entry name" value="ABHYDROLASE"/>
</dbReference>
<dbReference type="Pfam" id="PF00561">
    <property type="entry name" value="Abhydrolase_1"/>
    <property type="match status" value="2"/>
</dbReference>
<sequence length="253" mass="28738">MSIIKEENGFKYIEEGEGDTLLLLHGLFGALSNFDDITEAFKSQYRVVIPLLPIYDLPLLTTGVTTLAKHLLKFVKHKKLKNINLLGNSLGGHVALIFTLNNPEYVKALVLTGSSGLYENSFGGTFPKRENYEFIKEKVAYTFFDPAMATKELVDEVYETVNDRNKVIRILSMAKSAIRHNLAKELYKITIPVCLIWGMNDTVTPPDVATEFHNLLPNSELNWIDNCGHAPMMEVPDEFIKFLRRFLDRVLLK</sequence>
<dbReference type="PANTHER" id="PTHR43798:SF5">
    <property type="entry name" value="MONOACYLGLYCEROL LIPASE ABHD6"/>
    <property type="match status" value="1"/>
</dbReference>
<proteinExistence type="predicted"/>
<dbReference type="PANTHER" id="PTHR43798">
    <property type="entry name" value="MONOACYLGLYCEROL LIPASE"/>
    <property type="match status" value="1"/>
</dbReference>
<dbReference type="InterPro" id="IPR029058">
    <property type="entry name" value="AB_hydrolase_fold"/>
</dbReference>
<keyword evidence="3" id="KW-1185">Reference proteome</keyword>
<dbReference type="AlphaFoldDB" id="A0A2T0U3H7"/>
<gene>
    <name evidence="2" type="ORF">B0I27_106227</name>
</gene>
<protein>
    <submittedName>
        <fullName evidence="2">Pimeloyl-ACP methyl ester carboxylesterase</fullName>
    </submittedName>
</protein>